<organism evidence="2 3">
    <name type="scientific">Sandarakinorhabdus glacialis</name>
    <dbReference type="NCBI Taxonomy" id="1614636"/>
    <lineage>
        <taxon>Bacteria</taxon>
        <taxon>Pseudomonadati</taxon>
        <taxon>Pseudomonadota</taxon>
        <taxon>Alphaproteobacteria</taxon>
        <taxon>Sphingomonadales</taxon>
        <taxon>Sphingosinicellaceae</taxon>
        <taxon>Sandarakinorhabdus</taxon>
    </lineage>
</organism>
<dbReference type="AlphaFoldDB" id="A0A917E3Z8"/>
<dbReference type="SUPFAM" id="SSF53474">
    <property type="entry name" value="alpha/beta-Hydrolases"/>
    <property type="match status" value="1"/>
</dbReference>
<dbReference type="PANTHER" id="PTHR22946:SF0">
    <property type="entry name" value="DIENELACTONE HYDROLASE DOMAIN-CONTAINING PROTEIN"/>
    <property type="match status" value="1"/>
</dbReference>
<protein>
    <submittedName>
        <fullName evidence="2">Dienelactone hydrolase</fullName>
    </submittedName>
</protein>
<dbReference type="GO" id="GO:0016787">
    <property type="term" value="F:hydrolase activity"/>
    <property type="evidence" value="ECO:0007669"/>
    <property type="project" value="UniProtKB-KW"/>
</dbReference>
<dbReference type="PANTHER" id="PTHR22946">
    <property type="entry name" value="DIENELACTONE HYDROLASE DOMAIN-CONTAINING PROTEIN-RELATED"/>
    <property type="match status" value="1"/>
</dbReference>
<accession>A0A917E3Z8</accession>
<dbReference type="Pfam" id="PF01738">
    <property type="entry name" value="DLH"/>
    <property type="match status" value="1"/>
</dbReference>
<dbReference type="InterPro" id="IPR050261">
    <property type="entry name" value="FrsA_esterase"/>
</dbReference>
<sequence length="239" mass="25033">MTIFAYSDGNAPCEGYIAVPPGAGPHPAVLIAHNWAGQSSADTEIADKLAALGYIGIAIDVYGKGVRGGLTSDNSALMAPWMQDRTALRSRLLAAVEAAAADERVDRSRIAIIGYCFGGLCALDLARSATPLIKAAVSFHGSYSPPSIGEQPKIAAKVLVLHGWIDPITPPDATVALAHELEAAGADWQIHAYGQTRHAFTFPAANNPAGGIEYDPASDRRSWKSMTVLLAEVFADPAA</sequence>
<proteinExistence type="predicted"/>
<keyword evidence="2" id="KW-0378">Hydrolase</keyword>
<feature type="domain" description="Dienelactone hydrolase" evidence="1">
    <location>
        <begin position="14"/>
        <end position="233"/>
    </location>
</feature>
<dbReference type="EMBL" id="BMJM01000001">
    <property type="protein sequence ID" value="GGD99256.1"/>
    <property type="molecule type" value="Genomic_DNA"/>
</dbReference>
<evidence type="ECO:0000313" key="3">
    <source>
        <dbReference type="Proteomes" id="UP000635071"/>
    </source>
</evidence>
<evidence type="ECO:0000313" key="2">
    <source>
        <dbReference type="EMBL" id="GGD99256.1"/>
    </source>
</evidence>
<evidence type="ECO:0000259" key="1">
    <source>
        <dbReference type="Pfam" id="PF01738"/>
    </source>
</evidence>
<dbReference type="InterPro" id="IPR002925">
    <property type="entry name" value="Dienelactn_hydro"/>
</dbReference>
<keyword evidence="3" id="KW-1185">Reference proteome</keyword>
<reference evidence="2" key="1">
    <citation type="journal article" date="2014" name="Int. J. Syst. Evol. Microbiol.">
        <title>Complete genome sequence of Corynebacterium casei LMG S-19264T (=DSM 44701T), isolated from a smear-ripened cheese.</title>
        <authorList>
            <consortium name="US DOE Joint Genome Institute (JGI-PGF)"/>
            <person name="Walter F."/>
            <person name="Albersmeier A."/>
            <person name="Kalinowski J."/>
            <person name="Ruckert C."/>
        </authorList>
    </citation>
    <scope>NUCLEOTIDE SEQUENCE</scope>
    <source>
        <strain evidence="2">CGMCC 1.15519</strain>
    </source>
</reference>
<dbReference type="RefSeq" id="WP_188761033.1">
    <property type="nucleotide sequence ID" value="NZ_BMJM01000001.1"/>
</dbReference>
<comment type="caution">
    <text evidence="2">The sequence shown here is derived from an EMBL/GenBank/DDBJ whole genome shotgun (WGS) entry which is preliminary data.</text>
</comment>
<dbReference type="Gene3D" id="3.40.50.1820">
    <property type="entry name" value="alpha/beta hydrolase"/>
    <property type="match status" value="1"/>
</dbReference>
<dbReference type="Proteomes" id="UP000635071">
    <property type="component" value="Unassembled WGS sequence"/>
</dbReference>
<reference evidence="2" key="2">
    <citation type="submission" date="2020-09" db="EMBL/GenBank/DDBJ databases">
        <authorList>
            <person name="Sun Q."/>
            <person name="Zhou Y."/>
        </authorList>
    </citation>
    <scope>NUCLEOTIDE SEQUENCE</scope>
    <source>
        <strain evidence="2">CGMCC 1.15519</strain>
    </source>
</reference>
<name>A0A917E3Z8_9SPHN</name>
<dbReference type="InterPro" id="IPR029058">
    <property type="entry name" value="AB_hydrolase_fold"/>
</dbReference>
<gene>
    <name evidence="2" type="ORF">GCM10011529_01720</name>
</gene>